<dbReference type="InterPro" id="IPR058929">
    <property type="entry name" value="Ig_halo"/>
</dbReference>
<evidence type="ECO:0000313" key="3">
    <source>
        <dbReference type="EMBL" id="QCC48550.1"/>
    </source>
</evidence>
<reference evidence="3 6" key="2">
    <citation type="journal article" date="2019" name="Nat. Commun.">
        <title>A new type of DNA phosphorothioation-based antiviral system in archaea.</title>
        <authorList>
            <person name="Xiong L."/>
            <person name="Liu S."/>
            <person name="Chen S."/>
            <person name="Xiao Y."/>
            <person name="Zhu B."/>
            <person name="Gao Y."/>
            <person name="Zhang Y."/>
            <person name="Chen B."/>
            <person name="Luo J."/>
            <person name="Deng Z."/>
            <person name="Chen X."/>
            <person name="Wang L."/>
            <person name="Chen S."/>
        </authorList>
    </citation>
    <scope>NUCLEOTIDE SEQUENCE [LARGE SCALE GENOMIC DNA]</scope>
    <source>
        <strain evidence="3 6">CGMCC 1.10331</strain>
    </source>
</reference>
<dbReference type="Proteomes" id="UP000296733">
    <property type="component" value="Chromosome"/>
</dbReference>
<accession>A0A1H6C280</accession>
<feature type="domain" description="Ig-like" evidence="2">
    <location>
        <begin position="42"/>
        <end position="123"/>
    </location>
</feature>
<dbReference type="EMBL" id="CP031311">
    <property type="protein sequence ID" value="QCC48550.1"/>
    <property type="molecule type" value="Genomic_DNA"/>
</dbReference>
<dbReference type="Pfam" id="PF25942">
    <property type="entry name" value="Ig_halo"/>
    <property type="match status" value="1"/>
</dbReference>
<gene>
    <name evidence="3" type="ORF">DV707_13275</name>
    <name evidence="4" type="ORF">SAMN04488133_3144</name>
</gene>
<keyword evidence="5" id="KW-1185">Reference proteome</keyword>
<dbReference type="AlphaFoldDB" id="A0A1H6C280"/>
<dbReference type="EMBL" id="FNVN01000006">
    <property type="protein sequence ID" value="SEG66983.1"/>
    <property type="molecule type" value="Genomic_DNA"/>
</dbReference>
<dbReference type="Proteomes" id="UP000236740">
    <property type="component" value="Unassembled WGS sequence"/>
</dbReference>
<evidence type="ECO:0000313" key="6">
    <source>
        <dbReference type="Proteomes" id="UP000296733"/>
    </source>
</evidence>
<proteinExistence type="predicted"/>
<reference evidence="4 5" key="1">
    <citation type="submission" date="2016-10" db="EMBL/GenBank/DDBJ databases">
        <authorList>
            <person name="de Groot N.N."/>
        </authorList>
    </citation>
    <scope>NUCLEOTIDE SEQUENCE [LARGE SCALE GENOMIC DNA]</scope>
    <source>
        <strain evidence="4 5">CGMCC 1.10331</strain>
    </source>
</reference>
<name>A0A1H6C280_9EURY</name>
<dbReference type="GeneID" id="39859083"/>
<evidence type="ECO:0000259" key="2">
    <source>
        <dbReference type="Pfam" id="PF25942"/>
    </source>
</evidence>
<dbReference type="OrthoDB" id="301210at2157"/>
<feature type="compositionally biased region" description="Low complexity" evidence="1">
    <location>
        <begin position="12"/>
        <end position="21"/>
    </location>
</feature>
<protein>
    <recommendedName>
        <fullName evidence="2">Ig-like domain-containing protein</fullName>
    </recommendedName>
</protein>
<evidence type="ECO:0000313" key="5">
    <source>
        <dbReference type="Proteomes" id="UP000236740"/>
    </source>
</evidence>
<organism evidence="4 5">
    <name type="scientific">Halobellus limi</name>
    <dbReference type="NCBI Taxonomy" id="699433"/>
    <lineage>
        <taxon>Archaea</taxon>
        <taxon>Methanobacteriati</taxon>
        <taxon>Methanobacteriota</taxon>
        <taxon>Stenosarchaea group</taxon>
        <taxon>Halobacteria</taxon>
        <taxon>Halobacteriales</taxon>
        <taxon>Haloferacaceae</taxon>
        <taxon>Halobellus</taxon>
    </lineage>
</organism>
<evidence type="ECO:0000313" key="4">
    <source>
        <dbReference type="EMBL" id="SEG66983.1"/>
    </source>
</evidence>
<feature type="region of interest" description="Disordered" evidence="1">
    <location>
        <begin position="1"/>
        <end position="30"/>
    </location>
</feature>
<dbReference type="KEGG" id="hlm:DV707_13275"/>
<dbReference type="RefSeq" id="WP_103992787.1">
    <property type="nucleotide sequence ID" value="NZ_CP031311.1"/>
</dbReference>
<evidence type="ECO:0000256" key="1">
    <source>
        <dbReference type="SAM" id="MobiDB-lite"/>
    </source>
</evidence>
<sequence>MVPERATRARPPRASGSATPSDSDASAHSEDVHVRSYAHQVGYDLELEVVDPDGSVAFEGRYYLQPGAIESEVDVVPEGEYEVRAVLDGDRETVSRCRIGSDPEETVVVEVGNGILSLTQGLRTR</sequence>